<evidence type="ECO:0000313" key="4">
    <source>
        <dbReference type="Proteomes" id="UP001481677"/>
    </source>
</evidence>
<evidence type="ECO:0000313" key="3">
    <source>
        <dbReference type="Proteomes" id="UP000321776"/>
    </source>
</evidence>
<reference evidence="1 4" key="3">
    <citation type="submission" date="2024-01" db="EMBL/GenBank/DDBJ databases">
        <title>The diversity of rhizobia nodulating Mimosa spp. in eleven states of Brazil covering several biomes is determined by host plant, location, and edaphic factors.</title>
        <authorList>
            <person name="Rouws L."/>
            <person name="Barauna A."/>
            <person name="Beukes C."/>
            <person name="De Faria S.M."/>
            <person name="Gross E."/>
            <person name="Dos Reis Junior F.B."/>
            <person name="Simon M."/>
            <person name="Maluk M."/>
            <person name="Odee D.W."/>
            <person name="Kenicer G."/>
            <person name="Young J.P.W."/>
            <person name="Reis V.M."/>
            <person name="Zilli J."/>
            <person name="James E.K."/>
        </authorList>
    </citation>
    <scope>NUCLEOTIDE SEQUENCE [LARGE SCALE GENOMIC DNA]</scope>
    <source>
        <strain evidence="1 4">JPY530</strain>
    </source>
</reference>
<evidence type="ECO:0000313" key="2">
    <source>
        <dbReference type="EMBL" id="TXC82856.1"/>
    </source>
</evidence>
<sequence length="112" mass="11920">MHTVIASSRTAPRRTSSLDIETQPALSLVTIDVTVPGISSTSGRRALLAALGEGVRLFVMAVDKRNDCITFRIDVMARSVGDVVGVLAGALRRATIGRVRAICLAQSIVQHH</sequence>
<dbReference type="EMBL" id="VOQS01000003">
    <property type="protein sequence ID" value="TXC82856.1"/>
    <property type="molecule type" value="Genomic_DNA"/>
</dbReference>
<protein>
    <submittedName>
        <fullName evidence="2">Uncharacterized protein</fullName>
    </submittedName>
</protein>
<organism evidence="2 3">
    <name type="scientific">Paraburkholderia azotifigens</name>
    <dbReference type="NCBI Taxonomy" id="2057004"/>
    <lineage>
        <taxon>Bacteria</taxon>
        <taxon>Pseudomonadati</taxon>
        <taxon>Pseudomonadota</taxon>
        <taxon>Betaproteobacteria</taxon>
        <taxon>Burkholderiales</taxon>
        <taxon>Burkholderiaceae</taxon>
        <taxon>Paraburkholderia</taxon>
    </lineage>
</organism>
<dbReference type="Proteomes" id="UP001481677">
    <property type="component" value="Unassembled WGS sequence"/>
</dbReference>
<comment type="caution">
    <text evidence="2">The sequence shown here is derived from an EMBL/GenBank/DDBJ whole genome shotgun (WGS) entry which is preliminary data.</text>
</comment>
<evidence type="ECO:0000313" key="1">
    <source>
        <dbReference type="EMBL" id="MEM5342004.1"/>
    </source>
</evidence>
<reference evidence="2 3" key="1">
    <citation type="journal article" date="2018" name="Int. J. Syst. Evol. Microbiol.">
        <title>Paraburkholderia azotifigens sp. nov., a nitrogen-fixing bacterium isolated from paddy soil.</title>
        <authorList>
            <person name="Choi G.M."/>
            <person name="Im W.T."/>
        </authorList>
    </citation>
    <scope>NUCLEOTIDE SEQUENCE [LARGE SCALE GENOMIC DNA]</scope>
    <source>
        <strain evidence="2 3">NF 2-5-3</strain>
    </source>
</reference>
<keyword evidence="4" id="KW-1185">Reference proteome</keyword>
<dbReference type="EMBL" id="JAZHGA010000014">
    <property type="protein sequence ID" value="MEM5342004.1"/>
    <property type="molecule type" value="Genomic_DNA"/>
</dbReference>
<proteinExistence type="predicted"/>
<accession>A0A5C6VE81</accession>
<reference evidence="2" key="2">
    <citation type="submission" date="2019-08" db="EMBL/GenBank/DDBJ databases">
        <authorList>
            <person name="Im W.-T."/>
        </authorList>
    </citation>
    <scope>NUCLEOTIDE SEQUENCE</scope>
    <source>
        <strain evidence="2">NF 2-5-3</strain>
    </source>
</reference>
<dbReference type="RefSeq" id="WP_147235433.1">
    <property type="nucleotide sequence ID" value="NZ_JAZHFZ010000014.1"/>
</dbReference>
<dbReference type="AlphaFoldDB" id="A0A5C6VE81"/>
<gene>
    <name evidence="2" type="ORF">FRZ40_20745</name>
    <name evidence="1" type="ORF">V4C56_20555</name>
</gene>
<name>A0A5C6VE81_9BURK</name>
<dbReference type="Proteomes" id="UP000321776">
    <property type="component" value="Unassembled WGS sequence"/>
</dbReference>